<dbReference type="GO" id="GO:0008955">
    <property type="term" value="F:peptidoglycan glycosyltransferase activity"/>
    <property type="evidence" value="ECO:0007669"/>
    <property type="project" value="UniProtKB-EC"/>
</dbReference>
<dbReference type="Gene3D" id="3.30.2060.10">
    <property type="entry name" value="Penicillin-binding protein 1b domain"/>
    <property type="match status" value="1"/>
</dbReference>
<keyword evidence="9" id="KW-0121">Carboxypeptidase</keyword>
<evidence type="ECO:0000256" key="14">
    <source>
        <dbReference type="ARBA" id="ARBA00022960"/>
    </source>
</evidence>
<dbReference type="RefSeq" id="WP_159455481.1">
    <property type="nucleotide sequence ID" value="NZ_FWZT01000015.1"/>
</dbReference>
<feature type="domain" description="Bifunctional transglycosylase second" evidence="26">
    <location>
        <begin position="49"/>
        <end position="131"/>
    </location>
</feature>
<keyword evidence="13" id="KW-0378">Hydrolase</keyword>
<dbReference type="Pfam" id="PF00912">
    <property type="entry name" value="Transgly"/>
    <property type="match status" value="1"/>
</dbReference>
<keyword evidence="28" id="KW-1185">Reference proteome</keyword>
<dbReference type="GO" id="GO:0071555">
    <property type="term" value="P:cell wall organization"/>
    <property type="evidence" value="ECO:0007669"/>
    <property type="project" value="UniProtKB-KW"/>
</dbReference>
<evidence type="ECO:0000256" key="8">
    <source>
        <dbReference type="ARBA" id="ARBA00022475"/>
    </source>
</evidence>
<evidence type="ECO:0000256" key="16">
    <source>
        <dbReference type="ARBA" id="ARBA00023136"/>
    </source>
</evidence>
<dbReference type="InterPro" id="IPR001264">
    <property type="entry name" value="Glyco_trans_51"/>
</dbReference>
<evidence type="ECO:0000256" key="12">
    <source>
        <dbReference type="ARBA" id="ARBA00022679"/>
    </source>
</evidence>
<dbReference type="Pfam" id="PF14814">
    <property type="entry name" value="UB2H"/>
    <property type="match status" value="1"/>
</dbReference>
<evidence type="ECO:0000256" key="11">
    <source>
        <dbReference type="ARBA" id="ARBA00022676"/>
    </source>
</evidence>
<evidence type="ECO:0000256" key="18">
    <source>
        <dbReference type="ARBA" id="ARBA00023268"/>
    </source>
</evidence>
<dbReference type="Gene3D" id="1.10.3810.10">
    <property type="entry name" value="Biosynthetic peptidoglycan transglycosylase-like"/>
    <property type="match status" value="1"/>
</dbReference>
<feature type="domain" description="Glycosyl transferase family 51" evidence="25">
    <location>
        <begin position="145"/>
        <end position="313"/>
    </location>
</feature>
<name>A0A1Y6CFD3_9BACT</name>
<evidence type="ECO:0000256" key="19">
    <source>
        <dbReference type="ARBA" id="ARBA00023316"/>
    </source>
</evidence>
<keyword evidence="18" id="KW-0511">Multifunctional enzyme</keyword>
<dbReference type="InterPro" id="IPR028166">
    <property type="entry name" value="UB2H"/>
</dbReference>
<evidence type="ECO:0000256" key="9">
    <source>
        <dbReference type="ARBA" id="ARBA00022645"/>
    </source>
</evidence>
<protein>
    <recommendedName>
        <fullName evidence="7">Penicillin-binding protein 1B</fullName>
        <ecNumber evidence="22">2.4.99.28</ecNumber>
        <ecNumber evidence="6">3.4.16.4</ecNumber>
    </recommendedName>
    <alternativeName>
        <fullName evidence="20">Murein polymerase</fullName>
    </alternativeName>
</protein>
<dbReference type="InterPro" id="IPR036950">
    <property type="entry name" value="PBP_transglycosylase"/>
</dbReference>
<evidence type="ECO:0000256" key="4">
    <source>
        <dbReference type="ARBA" id="ARBA00007090"/>
    </source>
</evidence>
<organism evidence="27 28">
    <name type="scientific">Pseudobacteriovorax antillogorgiicola</name>
    <dbReference type="NCBI Taxonomy" id="1513793"/>
    <lineage>
        <taxon>Bacteria</taxon>
        <taxon>Pseudomonadati</taxon>
        <taxon>Bdellovibrionota</taxon>
        <taxon>Oligoflexia</taxon>
        <taxon>Oligoflexales</taxon>
        <taxon>Pseudobacteriovoracaceae</taxon>
        <taxon>Pseudobacteriovorax</taxon>
    </lineage>
</organism>
<reference evidence="28" key="1">
    <citation type="submission" date="2017-04" db="EMBL/GenBank/DDBJ databases">
        <authorList>
            <person name="Varghese N."/>
            <person name="Submissions S."/>
        </authorList>
    </citation>
    <scope>NUCLEOTIDE SEQUENCE [LARGE SCALE GENOMIC DNA]</scope>
    <source>
        <strain evidence="28">RKEM611</strain>
    </source>
</reference>
<dbReference type="PIRSF" id="PIRSF002799">
    <property type="entry name" value="PBP_1b"/>
    <property type="match status" value="1"/>
</dbReference>
<evidence type="ECO:0000256" key="10">
    <source>
        <dbReference type="ARBA" id="ARBA00022670"/>
    </source>
</evidence>
<evidence type="ECO:0000256" key="1">
    <source>
        <dbReference type="ARBA" id="ARBA00002624"/>
    </source>
</evidence>
<dbReference type="InterPro" id="IPR011813">
    <property type="entry name" value="PBP_1b"/>
</dbReference>
<evidence type="ECO:0000256" key="21">
    <source>
        <dbReference type="ARBA" id="ARBA00034000"/>
    </source>
</evidence>
<dbReference type="Pfam" id="PF00905">
    <property type="entry name" value="Transpeptidase"/>
    <property type="match status" value="1"/>
</dbReference>
<keyword evidence="16" id="KW-0472">Membrane</keyword>
<evidence type="ECO:0000256" key="22">
    <source>
        <dbReference type="ARBA" id="ARBA00044770"/>
    </source>
</evidence>
<sequence>MKSFLKVLSISLVIGLLAGLVFLDFQVRQKFEGKKWRLPSLVYGRAMELYDGKELNDRYLRRELLESGYIPVVDVQAPGQFSVRGDRYKIYKRMFQFWDEKEPAQLVSFEVSAGGLSDLSIDEQPVDLVRLEPLMVGGMYPHHFEDRKLIKLQQAPQVLIDALIAVEDQGFYEHWGISPKGIARAIYSNIKAGRVVQGASTLTQQLVKNFYLSSERSLRRKLLEAVYSLLLELHYSKEEILETYLNEVYLAQNGNRAIHGFGLASEYYFSKSIEELSLDEAALLVALVNGPSYFNPRRHPKRCLSRRNKVLRMLFEAGKIEEEAYQEALKKPLKVPPTPKTKSIRYPGYLDLVKRHLERDYYAEDLQGEGMRIFTAFDPHSQWAAEDAVDQVIKRWGRAGEDLEAAVIVAGASGDVEAVVGSKRSGYQGFNRALDSKRSIGSLVKPAVVLAALETKEYVLSSMIDDAPIELKQADGKIWKPQNYDQKNHGLVPLYQALSHSYNQATVRLGLDIGPEKVADTLRRLGVSDEIPTNPAMLLGSFGLSPFEVMNIFQTLSSAGFRAQLRSVRYVMNYRDQVLQSYPPNIQQVFSPGLLHILQYALQVVMYEGTGKSAYNTIDDELRAAGKTGTSNDKRDSWFAGFTGDKLSVVWMGRDDYAKTPLTGSSGALQVWARLMKDISRQPLNFQKPDDVDYFWVDEDNGRGSFHFCQGVRNMPFLKGQEPEGQSPCIKSMDPVMDWFKRLFE</sequence>
<keyword evidence="17" id="KW-0046">Antibiotic resistance</keyword>
<gene>
    <name evidence="27" type="ORF">SAMN06296036_11566</name>
</gene>
<dbReference type="GO" id="GO:0009274">
    <property type="term" value="C:peptidoglycan-based cell wall"/>
    <property type="evidence" value="ECO:0007669"/>
    <property type="project" value="InterPro"/>
</dbReference>
<dbReference type="InterPro" id="IPR023346">
    <property type="entry name" value="Lysozyme-like_dom_sf"/>
</dbReference>
<dbReference type="PANTHER" id="PTHR32282">
    <property type="entry name" value="BINDING PROTEIN TRANSPEPTIDASE, PUTATIVE-RELATED"/>
    <property type="match status" value="1"/>
</dbReference>
<dbReference type="SUPFAM" id="SSF53955">
    <property type="entry name" value="Lysozyme-like"/>
    <property type="match status" value="1"/>
</dbReference>
<dbReference type="InterPro" id="IPR001460">
    <property type="entry name" value="PCN-bd_Tpept"/>
</dbReference>
<dbReference type="GO" id="GO:0006508">
    <property type="term" value="P:proteolysis"/>
    <property type="evidence" value="ECO:0007669"/>
    <property type="project" value="UniProtKB-KW"/>
</dbReference>
<evidence type="ECO:0000256" key="6">
    <source>
        <dbReference type="ARBA" id="ARBA00012448"/>
    </source>
</evidence>
<dbReference type="GO" id="GO:0005886">
    <property type="term" value="C:plasma membrane"/>
    <property type="evidence" value="ECO:0007669"/>
    <property type="project" value="UniProtKB-SubCell"/>
</dbReference>
<dbReference type="AlphaFoldDB" id="A0A1Y6CFD3"/>
<evidence type="ECO:0000256" key="17">
    <source>
        <dbReference type="ARBA" id="ARBA00023251"/>
    </source>
</evidence>
<keyword evidence="14" id="KW-0133">Cell shape</keyword>
<dbReference type="EMBL" id="FWZT01000015">
    <property type="protein sequence ID" value="SMF49326.1"/>
    <property type="molecule type" value="Genomic_DNA"/>
</dbReference>
<evidence type="ECO:0000256" key="3">
    <source>
        <dbReference type="ARBA" id="ARBA00004752"/>
    </source>
</evidence>
<evidence type="ECO:0000313" key="27">
    <source>
        <dbReference type="EMBL" id="SMF49326.1"/>
    </source>
</evidence>
<dbReference type="GO" id="GO:0009252">
    <property type="term" value="P:peptidoglycan biosynthetic process"/>
    <property type="evidence" value="ECO:0007669"/>
    <property type="project" value="UniProtKB-UniPathway"/>
</dbReference>
<dbReference type="GO" id="GO:0008360">
    <property type="term" value="P:regulation of cell shape"/>
    <property type="evidence" value="ECO:0007669"/>
    <property type="project" value="UniProtKB-KW"/>
</dbReference>
<dbReference type="PANTHER" id="PTHR32282:SF11">
    <property type="entry name" value="PENICILLIN-BINDING PROTEIN 1B"/>
    <property type="match status" value="1"/>
</dbReference>
<comment type="subcellular location">
    <subcellularLocation>
        <location evidence="2">Cell membrane</location>
    </subcellularLocation>
</comment>
<dbReference type="EC" id="3.4.16.4" evidence="6"/>
<dbReference type="EC" id="2.4.99.28" evidence="22"/>
<evidence type="ECO:0000313" key="28">
    <source>
        <dbReference type="Proteomes" id="UP000192907"/>
    </source>
</evidence>
<keyword evidence="10" id="KW-0645">Protease</keyword>
<dbReference type="NCBIfam" id="TIGR02071">
    <property type="entry name" value="PBP_1b"/>
    <property type="match status" value="1"/>
</dbReference>
<accession>A0A1Y6CFD3</accession>
<comment type="pathway">
    <text evidence="3">Cell wall biogenesis; peptidoglycan biosynthesis.</text>
</comment>
<proteinExistence type="inferred from homology"/>
<evidence type="ECO:0000256" key="2">
    <source>
        <dbReference type="ARBA" id="ARBA00004236"/>
    </source>
</evidence>
<feature type="domain" description="Penicillin-binding protein transpeptidase" evidence="24">
    <location>
        <begin position="405"/>
        <end position="644"/>
    </location>
</feature>
<comment type="similarity">
    <text evidence="5">In the N-terminal section; belongs to the glycosyltransferase 51 family.</text>
</comment>
<evidence type="ECO:0000259" key="26">
    <source>
        <dbReference type="Pfam" id="PF14814"/>
    </source>
</evidence>
<comment type="similarity">
    <text evidence="4">In the C-terminal section; belongs to the transpeptidase family.</text>
</comment>
<dbReference type="GO" id="GO:0009002">
    <property type="term" value="F:serine-type D-Ala-D-Ala carboxypeptidase activity"/>
    <property type="evidence" value="ECO:0007669"/>
    <property type="project" value="UniProtKB-EC"/>
</dbReference>
<keyword evidence="15" id="KW-0573">Peptidoglycan synthesis</keyword>
<keyword evidence="19" id="KW-0961">Cell wall biogenesis/degradation</keyword>
<keyword evidence="8" id="KW-1003">Cell membrane</keyword>
<comment type="catalytic activity">
    <reaction evidence="23">
        <text>[GlcNAc-(1-&gt;4)-Mur2Ac(oyl-L-Ala-gamma-D-Glu-L-Lys-D-Ala-D-Ala)](n)-di-trans,octa-cis-undecaprenyl diphosphate + beta-D-GlcNAc-(1-&gt;4)-Mur2Ac(oyl-L-Ala-gamma-D-Glu-L-Lys-D-Ala-D-Ala)-di-trans,octa-cis-undecaprenyl diphosphate = [GlcNAc-(1-&gt;4)-Mur2Ac(oyl-L-Ala-gamma-D-Glu-L-Lys-D-Ala-D-Ala)](n+1)-di-trans,octa-cis-undecaprenyl diphosphate + di-trans,octa-cis-undecaprenyl diphosphate + H(+)</text>
        <dbReference type="Rhea" id="RHEA:23708"/>
        <dbReference type="Rhea" id="RHEA-COMP:9602"/>
        <dbReference type="Rhea" id="RHEA-COMP:9603"/>
        <dbReference type="ChEBI" id="CHEBI:15378"/>
        <dbReference type="ChEBI" id="CHEBI:58405"/>
        <dbReference type="ChEBI" id="CHEBI:60033"/>
        <dbReference type="ChEBI" id="CHEBI:78435"/>
        <dbReference type="EC" id="2.4.99.28"/>
    </reaction>
</comment>
<comment type="catalytic activity">
    <reaction evidence="21">
        <text>Preferential cleavage: (Ac)2-L-Lys-D-Ala-|-D-Ala. Also transpeptidation of peptidyl-alanyl moieties that are N-acyl substituents of D-alanine.</text>
        <dbReference type="EC" id="3.4.16.4"/>
    </reaction>
</comment>
<dbReference type="Proteomes" id="UP000192907">
    <property type="component" value="Unassembled WGS sequence"/>
</dbReference>
<evidence type="ECO:0000259" key="25">
    <source>
        <dbReference type="Pfam" id="PF00912"/>
    </source>
</evidence>
<evidence type="ECO:0000256" key="13">
    <source>
        <dbReference type="ARBA" id="ARBA00022801"/>
    </source>
</evidence>
<evidence type="ECO:0000256" key="5">
    <source>
        <dbReference type="ARBA" id="ARBA00007739"/>
    </source>
</evidence>
<keyword evidence="12" id="KW-0808">Transferase</keyword>
<dbReference type="STRING" id="1513793.SAMN06296036_11566"/>
<dbReference type="GO" id="GO:0030288">
    <property type="term" value="C:outer membrane-bounded periplasmic space"/>
    <property type="evidence" value="ECO:0007669"/>
    <property type="project" value="TreeGrafter"/>
</dbReference>
<dbReference type="GO" id="GO:0046677">
    <property type="term" value="P:response to antibiotic"/>
    <property type="evidence" value="ECO:0007669"/>
    <property type="project" value="UniProtKB-KW"/>
</dbReference>
<dbReference type="InterPro" id="IPR050396">
    <property type="entry name" value="Glycosyltr_51/Transpeptidase"/>
</dbReference>
<dbReference type="Gene3D" id="3.40.710.10">
    <property type="entry name" value="DD-peptidase/beta-lactamase superfamily"/>
    <property type="match status" value="1"/>
</dbReference>
<evidence type="ECO:0000256" key="20">
    <source>
        <dbReference type="ARBA" id="ARBA00032454"/>
    </source>
</evidence>
<evidence type="ECO:0000259" key="24">
    <source>
        <dbReference type="Pfam" id="PF00905"/>
    </source>
</evidence>
<dbReference type="UniPathway" id="UPA00219"/>
<dbReference type="InterPro" id="IPR012338">
    <property type="entry name" value="Beta-lactam/transpept-like"/>
</dbReference>
<evidence type="ECO:0000256" key="7">
    <source>
        <dbReference type="ARBA" id="ARBA00018637"/>
    </source>
</evidence>
<comment type="function">
    <text evidence="1">Cell wall formation. Synthesis of cross-linked peptidoglycan from the lipid intermediates. The enzyme has a penicillin-insensitive transglycosylase N-terminal domain (formation of linear glycan strands) and a penicillin-sensitive transpeptidase C-terminal domain (cross-linking of the peptide subunits).</text>
</comment>
<keyword evidence="11" id="KW-0328">Glycosyltransferase</keyword>
<evidence type="ECO:0000256" key="23">
    <source>
        <dbReference type="ARBA" id="ARBA00049902"/>
    </source>
</evidence>
<evidence type="ECO:0000256" key="15">
    <source>
        <dbReference type="ARBA" id="ARBA00022984"/>
    </source>
</evidence>
<dbReference type="GO" id="GO:0008658">
    <property type="term" value="F:penicillin binding"/>
    <property type="evidence" value="ECO:0007669"/>
    <property type="project" value="InterPro"/>
</dbReference>
<dbReference type="SUPFAM" id="SSF56601">
    <property type="entry name" value="beta-lactamase/transpeptidase-like"/>
    <property type="match status" value="1"/>
</dbReference>